<evidence type="ECO:0000256" key="3">
    <source>
        <dbReference type="ARBA" id="ARBA00022741"/>
    </source>
</evidence>
<dbReference type="SUPFAM" id="SSF52540">
    <property type="entry name" value="P-loop containing nucleoside triphosphate hydrolases"/>
    <property type="match status" value="2"/>
</dbReference>
<evidence type="ECO:0000259" key="5">
    <source>
        <dbReference type="SMART" id="SM01086"/>
    </source>
</evidence>
<organism evidence="6 7">
    <name type="scientific">Protea cynaroides</name>
    <dbReference type="NCBI Taxonomy" id="273540"/>
    <lineage>
        <taxon>Eukaryota</taxon>
        <taxon>Viridiplantae</taxon>
        <taxon>Streptophyta</taxon>
        <taxon>Embryophyta</taxon>
        <taxon>Tracheophyta</taxon>
        <taxon>Spermatophyta</taxon>
        <taxon>Magnoliopsida</taxon>
        <taxon>Proteales</taxon>
        <taxon>Proteaceae</taxon>
        <taxon>Protea</taxon>
    </lineage>
</organism>
<keyword evidence="1" id="KW-0934">Plastid</keyword>
<dbReference type="Proteomes" id="UP001141806">
    <property type="component" value="Unassembled WGS sequence"/>
</dbReference>
<dbReference type="Pfam" id="PF07724">
    <property type="entry name" value="AAA_2"/>
    <property type="match status" value="1"/>
</dbReference>
<sequence length="494" mass="56178">MNEVKQSNGDIILFIDEVHMLMLTKAANILKTAFSRGELQMNTRSEDRALERRFQPLKVPEPSISEAIYEIYHKLKYTHAALVGAVELSKQLIRKFLHFGDQYLPDKAINLIDEAGAFVRMGRPLLPEEAKELYKDIQKITNIKAEAIHRPNVGKDDKTGKEINTNSFNRVVTEVEIQYIVSSWTGIPVMKVSTSESKYLLKMEEALCKHVIGQETAVKAICRALRRARLPIGPTGVGKAQLAKVLAAEYFGSKDAMIRFDMSELMEMHTVSKLIEGGKLTEAVRHHPYTVVLLDEIEKAHCDVFNIMLQILGDGRLTDSKGKTVNFTITVIIMTSNIGNVAVRKGGRQQIKEVNAKVGEELKMFWRLEFLNRFDDIIIFRQLTKEEVRKIAEIMVKEVITRLKKKDIYLHDGYNPTYGARTLRRAIVRLLEENFADKILAEEIKEGDSVTVDIDVLANFSQSYLCAVQVFAYCFYCITVEVCNTRFSPINKIP</sequence>
<keyword evidence="7" id="KW-1185">Reference proteome</keyword>
<dbReference type="GO" id="GO:0016887">
    <property type="term" value="F:ATP hydrolysis activity"/>
    <property type="evidence" value="ECO:0007669"/>
    <property type="project" value="InterPro"/>
</dbReference>
<dbReference type="PANTHER" id="PTHR11638:SF155">
    <property type="entry name" value="CHAPERONE PROTEIN CLPC1, CHLOROPLASTIC-LIKE"/>
    <property type="match status" value="1"/>
</dbReference>
<dbReference type="PANTHER" id="PTHR11638">
    <property type="entry name" value="ATP-DEPENDENT CLP PROTEASE"/>
    <property type="match status" value="1"/>
</dbReference>
<dbReference type="GO" id="GO:0005524">
    <property type="term" value="F:ATP binding"/>
    <property type="evidence" value="ECO:0007669"/>
    <property type="project" value="UniProtKB-KW"/>
</dbReference>
<dbReference type="InterPro" id="IPR050130">
    <property type="entry name" value="ClpA_ClpB"/>
</dbReference>
<keyword evidence="1" id="KW-0150">Chloroplast</keyword>
<dbReference type="PRINTS" id="PR00300">
    <property type="entry name" value="CLPPROTEASEA"/>
</dbReference>
<gene>
    <name evidence="6" type="ORF">NE237_010544</name>
</gene>
<dbReference type="SMART" id="SM01086">
    <property type="entry name" value="ClpB_D2-small"/>
    <property type="match status" value="1"/>
</dbReference>
<dbReference type="Pfam" id="PF17871">
    <property type="entry name" value="AAA_lid_9"/>
    <property type="match status" value="1"/>
</dbReference>
<dbReference type="GO" id="GO:0005737">
    <property type="term" value="C:cytoplasm"/>
    <property type="evidence" value="ECO:0007669"/>
    <property type="project" value="TreeGrafter"/>
</dbReference>
<evidence type="ECO:0000256" key="1">
    <source>
        <dbReference type="ARBA" id="ARBA00022528"/>
    </source>
</evidence>
<dbReference type="CDD" id="cd19499">
    <property type="entry name" value="RecA-like_ClpB_Hsp104-like"/>
    <property type="match status" value="1"/>
</dbReference>
<dbReference type="Gene3D" id="1.10.8.60">
    <property type="match status" value="1"/>
</dbReference>
<comment type="caution">
    <text evidence="6">The sequence shown here is derived from an EMBL/GenBank/DDBJ whole genome shotgun (WGS) entry which is preliminary data.</text>
</comment>
<dbReference type="Pfam" id="PF10431">
    <property type="entry name" value="ClpB_D2-small"/>
    <property type="match status" value="1"/>
</dbReference>
<dbReference type="OrthoDB" id="47330at2759"/>
<evidence type="ECO:0000256" key="2">
    <source>
        <dbReference type="ARBA" id="ARBA00022737"/>
    </source>
</evidence>
<reference evidence="6" key="1">
    <citation type="journal article" date="2023" name="Plant J.">
        <title>The genome of the king protea, Protea cynaroides.</title>
        <authorList>
            <person name="Chang J."/>
            <person name="Duong T.A."/>
            <person name="Schoeman C."/>
            <person name="Ma X."/>
            <person name="Roodt D."/>
            <person name="Barker N."/>
            <person name="Li Z."/>
            <person name="Van de Peer Y."/>
            <person name="Mizrachi E."/>
        </authorList>
    </citation>
    <scope>NUCLEOTIDE SEQUENCE</scope>
    <source>
        <tissue evidence="6">Young leaves</tissue>
    </source>
</reference>
<dbReference type="AlphaFoldDB" id="A0A9Q0L0K9"/>
<dbReference type="GO" id="GO:0034605">
    <property type="term" value="P:cellular response to heat"/>
    <property type="evidence" value="ECO:0007669"/>
    <property type="project" value="TreeGrafter"/>
</dbReference>
<dbReference type="InterPro" id="IPR041546">
    <property type="entry name" value="ClpA/ClpB_AAA_lid"/>
</dbReference>
<dbReference type="InterPro" id="IPR001270">
    <property type="entry name" value="ClpA/B"/>
</dbReference>
<keyword evidence="2" id="KW-0677">Repeat</keyword>
<dbReference type="InterPro" id="IPR003959">
    <property type="entry name" value="ATPase_AAA_core"/>
</dbReference>
<name>A0A9Q0L0K9_9MAGN</name>
<dbReference type="Gene3D" id="3.40.50.300">
    <property type="entry name" value="P-loop containing nucleotide triphosphate hydrolases"/>
    <property type="match status" value="3"/>
</dbReference>
<dbReference type="InterPro" id="IPR019489">
    <property type="entry name" value="Clp_ATPase_C"/>
</dbReference>
<dbReference type="EMBL" id="JAMYWD010000002">
    <property type="protein sequence ID" value="KAJ4979764.1"/>
    <property type="molecule type" value="Genomic_DNA"/>
</dbReference>
<evidence type="ECO:0000256" key="4">
    <source>
        <dbReference type="ARBA" id="ARBA00022840"/>
    </source>
</evidence>
<feature type="domain" description="Clp ATPase C-terminal" evidence="5">
    <location>
        <begin position="383"/>
        <end position="457"/>
    </location>
</feature>
<protein>
    <recommendedName>
        <fullName evidence="5">Clp ATPase C-terminal domain-containing protein</fullName>
    </recommendedName>
</protein>
<accession>A0A9Q0L0K9</accession>
<dbReference type="InterPro" id="IPR027417">
    <property type="entry name" value="P-loop_NTPase"/>
</dbReference>
<proteinExistence type="predicted"/>
<keyword evidence="4" id="KW-0067">ATP-binding</keyword>
<evidence type="ECO:0000313" key="6">
    <source>
        <dbReference type="EMBL" id="KAJ4979764.1"/>
    </source>
</evidence>
<keyword evidence="3" id="KW-0547">Nucleotide-binding</keyword>
<evidence type="ECO:0000313" key="7">
    <source>
        <dbReference type="Proteomes" id="UP001141806"/>
    </source>
</evidence>